<dbReference type="InterPro" id="IPR036582">
    <property type="entry name" value="Mao_N_sf"/>
</dbReference>
<feature type="chain" id="PRO_5038543266" evidence="1">
    <location>
        <begin position="29"/>
        <end position="493"/>
    </location>
</feature>
<dbReference type="SUPFAM" id="SSF55383">
    <property type="entry name" value="Copper amine oxidase, domain N"/>
    <property type="match status" value="1"/>
</dbReference>
<evidence type="ECO:0000256" key="1">
    <source>
        <dbReference type="SAM" id="SignalP"/>
    </source>
</evidence>
<protein>
    <submittedName>
        <fullName evidence="3">Copper amine oxidase</fullName>
    </submittedName>
</protein>
<dbReference type="RefSeq" id="WP_099477147.1">
    <property type="nucleotide sequence ID" value="NZ_CP016809.1"/>
</dbReference>
<dbReference type="Pfam" id="PF07833">
    <property type="entry name" value="Cu_amine_oxidN1"/>
    <property type="match status" value="1"/>
</dbReference>
<organism evidence="3">
    <name type="scientific">Paenibacillus ihbetae</name>
    <dbReference type="NCBI Taxonomy" id="1870820"/>
    <lineage>
        <taxon>Bacteria</taxon>
        <taxon>Bacillati</taxon>
        <taxon>Bacillota</taxon>
        <taxon>Bacilli</taxon>
        <taxon>Bacillales</taxon>
        <taxon>Paenibacillaceae</taxon>
        <taxon>Paenibacillus</taxon>
    </lineage>
</organism>
<dbReference type="AlphaFoldDB" id="A0A1B2DXI6"/>
<dbReference type="EMBL" id="CP016809">
    <property type="protein sequence ID" value="ANY72425.1"/>
    <property type="molecule type" value="Genomic_DNA"/>
</dbReference>
<accession>A0A1B2DXI6</accession>
<dbReference type="Gene3D" id="3.30.457.10">
    <property type="entry name" value="Copper amine oxidase-like, N-terminal domain"/>
    <property type="match status" value="1"/>
</dbReference>
<feature type="domain" description="Copper amine oxidase-like N-terminal" evidence="2">
    <location>
        <begin position="384"/>
        <end position="490"/>
    </location>
</feature>
<dbReference type="KEGG" id="pib:BBD41_07425"/>
<name>A0A1B2DXI6_9BACL</name>
<evidence type="ECO:0000259" key="2">
    <source>
        <dbReference type="Pfam" id="PF07833"/>
    </source>
</evidence>
<proteinExistence type="predicted"/>
<reference evidence="3" key="1">
    <citation type="submission" date="2016-08" db="EMBL/GenBank/DDBJ databases">
        <title>Complete Genome Seqeunce of Paenibacillus sp. nov. IHBB 9852 from high altitute lake of Indian trans-Himalayas.</title>
        <authorList>
            <person name="Kiran S."/>
            <person name="Swarnkar M.K."/>
            <person name="Rana A."/>
            <person name="Tewari R."/>
            <person name="Gulati A."/>
        </authorList>
    </citation>
    <scope>NUCLEOTIDE SEQUENCE [LARGE SCALE GENOMIC DNA]</scope>
    <source>
        <strain evidence="3">IHBB 9852</strain>
    </source>
</reference>
<feature type="signal peptide" evidence="1">
    <location>
        <begin position="1"/>
        <end position="28"/>
    </location>
</feature>
<evidence type="ECO:0000313" key="3">
    <source>
        <dbReference type="EMBL" id="ANY72425.1"/>
    </source>
</evidence>
<dbReference type="InterPro" id="IPR012854">
    <property type="entry name" value="Cu_amine_oxidase-like_N"/>
</dbReference>
<keyword evidence="1" id="KW-0732">Signal</keyword>
<sequence>MRKTNRNLTKLLGAGVLAFSLVFGPVQGAVKADGTEGISILESSHELINGKMRVTADVRNGGSGKEGGFYVVGYDENGNALEVAGNSEYFMSDEINTYEVDLDGGSSIKRVEVLPAGPAGSEAKLLASGSRTDNGVVKVTGVVQNGTEGRNVGMLAVGYDASGKAVEVTSADGYFTGSEVSAFEVELKAAKLIKTVKVSAIDPVEDAVKLLQTGSRLENGKLIVTGSIQNRKEGGRVGVIVVGSNGSGKVLEVNTTTGYLSGSEIANFAAELEAGKAASNIKVFLTGSSQTPKIIAEGRMTVNNKLVVTIGIENGDASQRITVKSTAYDAKGRSLGTESNSTFMSAHETTTLRIDYDSRVKSVKLKYYDQSGREIGQMPIRIKLNGQLQSYAQAPVMSGGSVLVPMRAIFESLDASVKWDQKTQTITSVKGSSQIKLKMGSKQAVVNGKNVTLDSAPRMVKGTTMVPLRFVATALGADVKWDSSEKMVHITTK</sequence>
<gene>
    <name evidence="3" type="ORF">BBD41_07425</name>
</gene>